<name>A0A3M8DJ05_9BACL</name>
<dbReference type="OrthoDB" id="9769319at2"/>
<evidence type="ECO:0000256" key="2">
    <source>
        <dbReference type="ARBA" id="ARBA00022448"/>
    </source>
</evidence>
<organism evidence="7 8">
    <name type="scientific">Brevibacillus fluminis</name>
    <dbReference type="NCBI Taxonomy" id="511487"/>
    <lineage>
        <taxon>Bacteria</taxon>
        <taxon>Bacillati</taxon>
        <taxon>Bacillota</taxon>
        <taxon>Bacilli</taxon>
        <taxon>Bacillales</taxon>
        <taxon>Paenibacillaceae</taxon>
        <taxon>Brevibacillus</taxon>
    </lineage>
</organism>
<dbReference type="GO" id="GO:0042597">
    <property type="term" value="C:periplasmic space"/>
    <property type="evidence" value="ECO:0007669"/>
    <property type="project" value="UniProtKB-SubCell"/>
</dbReference>
<dbReference type="AlphaFoldDB" id="A0A3M8DJ05"/>
<proteinExistence type="predicted"/>
<dbReference type="PANTHER" id="PTHR30222">
    <property type="entry name" value="SPERMIDINE/PUTRESCINE-BINDING PERIPLASMIC PROTEIN"/>
    <property type="match status" value="1"/>
</dbReference>
<feature type="signal peptide" evidence="6">
    <location>
        <begin position="1"/>
        <end position="37"/>
    </location>
</feature>
<dbReference type="PRINTS" id="PR00909">
    <property type="entry name" value="SPERMDNBNDNG"/>
</dbReference>
<keyword evidence="4" id="KW-0574">Periplasm</keyword>
<feature type="chain" id="PRO_5018068499" evidence="6">
    <location>
        <begin position="38"/>
        <end position="364"/>
    </location>
</feature>
<evidence type="ECO:0000256" key="4">
    <source>
        <dbReference type="ARBA" id="ARBA00022764"/>
    </source>
</evidence>
<comment type="subcellular location">
    <subcellularLocation>
        <location evidence="1">Periplasm</location>
    </subcellularLocation>
</comment>
<dbReference type="Proteomes" id="UP000271031">
    <property type="component" value="Unassembled WGS sequence"/>
</dbReference>
<evidence type="ECO:0000256" key="6">
    <source>
        <dbReference type="SAM" id="SignalP"/>
    </source>
</evidence>
<dbReference type="PROSITE" id="PS51257">
    <property type="entry name" value="PROKAR_LIPOPROTEIN"/>
    <property type="match status" value="1"/>
</dbReference>
<evidence type="ECO:0000313" key="8">
    <source>
        <dbReference type="Proteomes" id="UP000271031"/>
    </source>
</evidence>
<dbReference type="EMBL" id="RHHQ01000012">
    <property type="protein sequence ID" value="RNB87107.1"/>
    <property type="molecule type" value="Genomic_DNA"/>
</dbReference>
<dbReference type="PANTHER" id="PTHR30222:SF17">
    <property type="entry name" value="SPERMIDINE_PUTRESCINE-BINDING PERIPLASMIC PROTEIN"/>
    <property type="match status" value="1"/>
</dbReference>
<gene>
    <name evidence="7" type="ORF">EDM56_15555</name>
</gene>
<evidence type="ECO:0000313" key="7">
    <source>
        <dbReference type="EMBL" id="RNB87107.1"/>
    </source>
</evidence>
<keyword evidence="2" id="KW-0813">Transport</keyword>
<evidence type="ECO:0000256" key="5">
    <source>
        <dbReference type="PIRSR" id="PIRSR019574-1"/>
    </source>
</evidence>
<dbReference type="Gene3D" id="3.40.190.10">
    <property type="entry name" value="Periplasmic binding protein-like II"/>
    <property type="match status" value="2"/>
</dbReference>
<dbReference type="PIRSF" id="PIRSF019574">
    <property type="entry name" value="Periplasmic_polyamine_BP"/>
    <property type="match status" value="1"/>
</dbReference>
<keyword evidence="8" id="KW-1185">Reference proteome</keyword>
<evidence type="ECO:0000256" key="1">
    <source>
        <dbReference type="ARBA" id="ARBA00004418"/>
    </source>
</evidence>
<feature type="binding site" evidence="5">
    <location>
        <position position="104"/>
    </location>
    <ligand>
        <name>spermidine</name>
        <dbReference type="ChEBI" id="CHEBI:57834"/>
    </ligand>
</feature>
<dbReference type="GO" id="GO:0015846">
    <property type="term" value="P:polyamine transport"/>
    <property type="evidence" value="ECO:0007669"/>
    <property type="project" value="InterPro"/>
</dbReference>
<dbReference type="SUPFAM" id="SSF53850">
    <property type="entry name" value="Periplasmic binding protein-like II"/>
    <property type="match status" value="1"/>
</dbReference>
<protein>
    <submittedName>
        <fullName evidence="7">Spermidine/putrescine ABC transporter substrate-binding protein</fullName>
    </submittedName>
</protein>
<reference evidence="7 8" key="1">
    <citation type="submission" date="2018-10" db="EMBL/GenBank/DDBJ databases">
        <title>Phylogenomics of Brevibacillus.</title>
        <authorList>
            <person name="Dunlap C."/>
        </authorList>
    </citation>
    <scope>NUCLEOTIDE SEQUENCE [LARGE SCALE GENOMIC DNA]</scope>
    <source>
        <strain evidence="7 8">JCM 15716</strain>
    </source>
</reference>
<evidence type="ECO:0000256" key="3">
    <source>
        <dbReference type="ARBA" id="ARBA00022729"/>
    </source>
</evidence>
<accession>A0A3M8DJ05</accession>
<dbReference type="Pfam" id="PF13416">
    <property type="entry name" value="SBP_bac_8"/>
    <property type="match status" value="1"/>
</dbReference>
<dbReference type="InterPro" id="IPR006059">
    <property type="entry name" value="SBP"/>
</dbReference>
<dbReference type="InterPro" id="IPR001188">
    <property type="entry name" value="Sperm_putr-bd"/>
</dbReference>
<dbReference type="CDD" id="cd13590">
    <property type="entry name" value="PBP2_PotD_PotF_like"/>
    <property type="match status" value="1"/>
</dbReference>
<sequence>MGVMIRSYQLKRQHRLWAALIVGISFLLLSACSQTPAATNGQKPGGEVVFSNWSDFTPETMLKNFEQETGIKVKFSTFSSNEEVLAKLSAGGLGNYDLIVVSDYTVDILRKQGILEEIDKTNIPNFKNLIPSFLDQAFDPGNKYSIPYMAGNVIIAYNKNTVKKPITGYADLWDPEFVNNLVVLDDQRTLIGITNKMQGKSMNDTDPAVLKKSLDLLLALKPNIKAFDSDSPKNMLINGEVKAGIVWGAEAALARKDNPSIVTVNPKEGMQLWIDNLVIPKGAPHKQNAEAFINFILEGKNSAELTKAFPYMLPNSAGLELTDDSIKNDPAVYPPEEDRKKGEYFIDVGDATTELDRIWSRFKQ</sequence>
<dbReference type="RefSeq" id="WP_122918806.1">
    <property type="nucleotide sequence ID" value="NZ_RHHQ01000012.1"/>
</dbReference>
<comment type="caution">
    <text evidence="7">The sequence shown here is derived from an EMBL/GenBank/DDBJ whole genome shotgun (WGS) entry which is preliminary data.</text>
</comment>
<keyword evidence="3 6" id="KW-0732">Signal</keyword>
<dbReference type="GO" id="GO:0019808">
    <property type="term" value="F:polyamine binding"/>
    <property type="evidence" value="ECO:0007669"/>
    <property type="project" value="InterPro"/>
</dbReference>